<evidence type="ECO:0000313" key="2">
    <source>
        <dbReference type="Proteomes" id="UP000386466"/>
    </source>
</evidence>
<dbReference type="AlphaFoldDB" id="A0A485P1H7"/>
<dbReference type="EMBL" id="CAAGRJ010025052">
    <property type="protein sequence ID" value="VFV37816.1"/>
    <property type="molecule type" value="Genomic_DNA"/>
</dbReference>
<evidence type="ECO:0000313" key="1">
    <source>
        <dbReference type="EMBL" id="VFV37816.1"/>
    </source>
</evidence>
<protein>
    <submittedName>
        <fullName evidence="1">Uncharacterized protein</fullName>
    </submittedName>
</protein>
<accession>A0A485P1H7</accession>
<sequence>MDVEKRDHLSTGGGIVNWCSHLWKTAWRVLKKLKTELPYDPTIRLLGAQEAEDVMRLSSCVGTETL</sequence>
<name>A0A485P1H7_LYNPA</name>
<dbReference type="Proteomes" id="UP000386466">
    <property type="component" value="Unassembled WGS sequence"/>
</dbReference>
<proteinExistence type="predicted"/>
<gene>
    <name evidence="1" type="ORF">LYPA_23C009367</name>
</gene>
<organism evidence="1 2">
    <name type="scientific">Lynx pardinus</name>
    <name type="common">Iberian lynx</name>
    <name type="synonym">Felis pardina</name>
    <dbReference type="NCBI Taxonomy" id="191816"/>
    <lineage>
        <taxon>Eukaryota</taxon>
        <taxon>Metazoa</taxon>
        <taxon>Chordata</taxon>
        <taxon>Craniata</taxon>
        <taxon>Vertebrata</taxon>
        <taxon>Euteleostomi</taxon>
        <taxon>Mammalia</taxon>
        <taxon>Eutheria</taxon>
        <taxon>Laurasiatheria</taxon>
        <taxon>Carnivora</taxon>
        <taxon>Feliformia</taxon>
        <taxon>Felidae</taxon>
        <taxon>Felinae</taxon>
        <taxon>Lynx</taxon>
    </lineage>
</organism>
<reference evidence="1 2" key="1">
    <citation type="submission" date="2019-01" db="EMBL/GenBank/DDBJ databases">
        <authorList>
            <person name="Alioto T."/>
            <person name="Alioto T."/>
        </authorList>
    </citation>
    <scope>NUCLEOTIDE SEQUENCE [LARGE SCALE GENOMIC DNA]</scope>
</reference>
<keyword evidence="2" id="KW-1185">Reference proteome</keyword>